<protein>
    <submittedName>
        <fullName evidence="1">Uncharacterized protein</fullName>
    </submittedName>
</protein>
<name>A0A8J2JL61_9HEXA</name>
<feature type="non-terminal residue" evidence="1">
    <location>
        <position position="1"/>
    </location>
</feature>
<reference evidence="1" key="1">
    <citation type="submission" date="2021-06" db="EMBL/GenBank/DDBJ databases">
        <authorList>
            <person name="Hodson N. C."/>
            <person name="Mongue J. A."/>
            <person name="Jaron S. K."/>
        </authorList>
    </citation>
    <scope>NUCLEOTIDE SEQUENCE</scope>
</reference>
<gene>
    <name evidence="1" type="ORF">AFUS01_LOCUS9953</name>
</gene>
<sequence>FADPRTEIPIKFMP</sequence>
<keyword evidence="2" id="KW-1185">Reference proteome</keyword>
<feature type="non-terminal residue" evidence="1">
    <location>
        <position position="14"/>
    </location>
</feature>
<proteinExistence type="predicted"/>
<dbReference type="EMBL" id="CAJVCH010072737">
    <property type="protein sequence ID" value="CAG7720687.1"/>
    <property type="molecule type" value="Genomic_DNA"/>
</dbReference>
<evidence type="ECO:0000313" key="2">
    <source>
        <dbReference type="Proteomes" id="UP000708208"/>
    </source>
</evidence>
<dbReference type="Proteomes" id="UP000708208">
    <property type="component" value="Unassembled WGS sequence"/>
</dbReference>
<organism evidence="1 2">
    <name type="scientific">Allacma fusca</name>
    <dbReference type="NCBI Taxonomy" id="39272"/>
    <lineage>
        <taxon>Eukaryota</taxon>
        <taxon>Metazoa</taxon>
        <taxon>Ecdysozoa</taxon>
        <taxon>Arthropoda</taxon>
        <taxon>Hexapoda</taxon>
        <taxon>Collembola</taxon>
        <taxon>Symphypleona</taxon>
        <taxon>Sminthuridae</taxon>
        <taxon>Allacma</taxon>
    </lineage>
</organism>
<comment type="caution">
    <text evidence="1">The sequence shown here is derived from an EMBL/GenBank/DDBJ whole genome shotgun (WGS) entry which is preliminary data.</text>
</comment>
<evidence type="ECO:0000313" key="1">
    <source>
        <dbReference type="EMBL" id="CAG7720687.1"/>
    </source>
</evidence>
<accession>A0A8J2JL61</accession>